<keyword evidence="1" id="KW-0808">Transferase</keyword>
<proteinExistence type="predicted"/>
<dbReference type="Proteomes" id="UP000199673">
    <property type="component" value="Unassembled WGS sequence"/>
</dbReference>
<sequence length="396" mass="46254">MKNILLVTDSIPFPPKNGKQLPIFLLFSSFIKIYRIHICIIYKNDKPLVEDINYLLSVGFYDVSVFQSIKEIDFFKYPGFTFWKFDSNSIRNYYKGSRFDFVWVSPIYLSSILLKNIIHYNKSILGLNDVKTFMYREGWIEIWRTKIWDSTKFFQFLRSFLMGFQEPKILNKYDFVHVQTLHEENKIEKLFNLHYISRRFSVIVGANSVKNELFELNYDRINVNTVLLMSQINGGRINETKWFVSKVWPLIIKAFPNLRLIIVGKSDGSLPDFLKNVHNLEILGFVDNLSDLYKSIDIAVVPTFHGTGLINRILDSFCAGVPVITTSRAAATFPSIKFGEELLVADEPKDYLTSFGELVDSSYFRNEVSRKARIFAKNLPNHEFVIQKFINHFENE</sequence>
<gene>
    <name evidence="1" type="ORF">SAMN04489724_0828</name>
</gene>
<dbReference type="OrthoDB" id="7560678at2"/>
<evidence type="ECO:0000313" key="2">
    <source>
        <dbReference type="Proteomes" id="UP000199673"/>
    </source>
</evidence>
<dbReference type="AlphaFoldDB" id="A0A1I6Y5Y9"/>
<name>A0A1I6Y5Y9_9BACT</name>
<dbReference type="EMBL" id="FPBF01000001">
    <property type="protein sequence ID" value="SFT45544.1"/>
    <property type="molecule type" value="Genomic_DNA"/>
</dbReference>
<dbReference type="Pfam" id="PF13692">
    <property type="entry name" value="Glyco_trans_1_4"/>
    <property type="match status" value="1"/>
</dbReference>
<dbReference type="STRING" id="305507.SAMN04489724_0828"/>
<reference evidence="2" key="1">
    <citation type="submission" date="2016-10" db="EMBL/GenBank/DDBJ databases">
        <authorList>
            <person name="Varghese N."/>
            <person name="Submissions S."/>
        </authorList>
    </citation>
    <scope>NUCLEOTIDE SEQUENCE [LARGE SCALE GENOMIC DNA]</scope>
    <source>
        <strain evidence="2">DSM 23445</strain>
    </source>
</reference>
<dbReference type="GO" id="GO:0016740">
    <property type="term" value="F:transferase activity"/>
    <property type="evidence" value="ECO:0007669"/>
    <property type="project" value="UniProtKB-KW"/>
</dbReference>
<dbReference type="RefSeq" id="WP_091691423.1">
    <property type="nucleotide sequence ID" value="NZ_FPBF01000001.1"/>
</dbReference>
<dbReference type="Gene3D" id="3.40.50.2000">
    <property type="entry name" value="Glycogen Phosphorylase B"/>
    <property type="match status" value="1"/>
</dbReference>
<evidence type="ECO:0000313" key="1">
    <source>
        <dbReference type="EMBL" id="SFT45544.1"/>
    </source>
</evidence>
<keyword evidence="2" id="KW-1185">Reference proteome</keyword>
<dbReference type="SUPFAM" id="SSF53756">
    <property type="entry name" value="UDP-Glycosyltransferase/glycogen phosphorylase"/>
    <property type="match status" value="1"/>
</dbReference>
<accession>A0A1I6Y5Y9</accession>
<protein>
    <submittedName>
        <fullName evidence="1">Glycosyltransferase involved in cell wall bisynthesis</fullName>
    </submittedName>
</protein>
<organism evidence="1 2">
    <name type="scientific">Algoriphagus locisalis</name>
    <dbReference type="NCBI Taxonomy" id="305507"/>
    <lineage>
        <taxon>Bacteria</taxon>
        <taxon>Pseudomonadati</taxon>
        <taxon>Bacteroidota</taxon>
        <taxon>Cytophagia</taxon>
        <taxon>Cytophagales</taxon>
        <taxon>Cyclobacteriaceae</taxon>
        <taxon>Algoriphagus</taxon>
    </lineage>
</organism>